<dbReference type="Pfam" id="PF01553">
    <property type="entry name" value="Acyltransferase"/>
    <property type="match status" value="1"/>
</dbReference>
<gene>
    <name evidence="3" type="primary">LOC108627307</name>
</gene>
<dbReference type="CDD" id="cd07990">
    <property type="entry name" value="LPLAT_LCLAT1-like"/>
    <property type="match status" value="1"/>
</dbReference>
<accession>A0AAJ7J3P4</accession>
<dbReference type="AlphaFoldDB" id="A0AAJ7J3P4"/>
<dbReference type="SMART" id="SM00563">
    <property type="entry name" value="PlsC"/>
    <property type="match status" value="1"/>
</dbReference>
<feature type="domain" description="Phospholipid/glycerol acyltransferase" evidence="1">
    <location>
        <begin position="56"/>
        <end position="172"/>
    </location>
</feature>
<protein>
    <submittedName>
        <fullName evidence="3">Acyl-CoA:lysophosphatidylglycerol acyltransferase 1-like</fullName>
    </submittedName>
</protein>
<dbReference type="GO" id="GO:0005783">
    <property type="term" value="C:endoplasmic reticulum"/>
    <property type="evidence" value="ECO:0007669"/>
    <property type="project" value="TreeGrafter"/>
</dbReference>
<keyword evidence="2" id="KW-1185">Reference proteome</keyword>
<reference evidence="3" key="1">
    <citation type="submission" date="2025-08" db="UniProtKB">
        <authorList>
            <consortium name="RefSeq"/>
        </authorList>
    </citation>
    <scope>IDENTIFICATION</scope>
    <source>
        <tissue evidence="3">Whole body</tissue>
    </source>
</reference>
<dbReference type="GeneID" id="108627307"/>
<dbReference type="KEGG" id="ccal:108627307"/>
<evidence type="ECO:0000259" key="1">
    <source>
        <dbReference type="SMART" id="SM00563"/>
    </source>
</evidence>
<dbReference type="InterPro" id="IPR002123">
    <property type="entry name" value="Plipid/glycerol_acylTrfase"/>
</dbReference>
<organism evidence="2 3">
    <name type="scientific">Ceratina calcarata</name>
    <dbReference type="NCBI Taxonomy" id="156304"/>
    <lineage>
        <taxon>Eukaryota</taxon>
        <taxon>Metazoa</taxon>
        <taxon>Ecdysozoa</taxon>
        <taxon>Arthropoda</taxon>
        <taxon>Hexapoda</taxon>
        <taxon>Insecta</taxon>
        <taxon>Pterygota</taxon>
        <taxon>Neoptera</taxon>
        <taxon>Endopterygota</taxon>
        <taxon>Hymenoptera</taxon>
        <taxon>Apocrita</taxon>
        <taxon>Aculeata</taxon>
        <taxon>Apoidea</taxon>
        <taxon>Anthophila</taxon>
        <taxon>Apidae</taxon>
        <taxon>Ceratina</taxon>
        <taxon>Zadontomerus</taxon>
    </lineage>
</organism>
<dbReference type="Proteomes" id="UP000694925">
    <property type="component" value="Unplaced"/>
</dbReference>
<dbReference type="RefSeq" id="XP_017883978.2">
    <property type="nucleotide sequence ID" value="XM_018028489.2"/>
</dbReference>
<evidence type="ECO:0000313" key="2">
    <source>
        <dbReference type="Proteomes" id="UP000694925"/>
    </source>
</evidence>
<dbReference type="GO" id="GO:0036149">
    <property type="term" value="P:phosphatidylinositol acyl-chain remodeling"/>
    <property type="evidence" value="ECO:0007669"/>
    <property type="project" value="TreeGrafter"/>
</dbReference>
<proteinExistence type="predicted"/>
<evidence type="ECO:0000313" key="3">
    <source>
        <dbReference type="RefSeq" id="XP_017883978.2"/>
    </source>
</evidence>
<dbReference type="GO" id="GO:0016746">
    <property type="term" value="F:acyltransferase activity"/>
    <property type="evidence" value="ECO:0007669"/>
    <property type="project" value="InterPro"/>
</dbReference>
<dbReference type="SUPFAM" id="SSF69593">
    <property type="entry name" value="Glycerol-3-phosphate (1)-acyltransferase"/>
    <property type="match status" value="1"/>
</dbReference>
<sequence>MTLLFPVKVYQPQVYWRIEGLFFHWLLAMVSMWTWSAGYDIIEEGDDIQQIISERTLVLANHQSTGDVPLLMTTFNAKPNVLPNLMWIMDRIFKFTNFGVVSVLHQDFFIVSGRKKREESLRQLEKHIKEKYIPLNRKWMVLFPEGGFLCKRRETSQKYAKKNNLPILENVTLPRVGALQTIFDTIGPSQENSTSEQESNNGPNMAVAKPQINWILDITIAYPEGKPLDLPTIITGSRPPCETVLFYRIYPSSAVSVELQLII</sequence>
<dbReference type="PANTHER" id="PTHR10983:SF2">
    <property type="entry name" value="ACYL-COA:LYSOPHOSPHATIDYLGLYCEROL ACYLTRANSFERASE 1"/>
    <property type="match status" value="1"/>
</dbReference>
<dbReference type="PANTHER" id="PTHR10983">
    <property type="entry name" value="1-ACYLGLYCEROL-3-PHOSPHATE ACYLTRANSFERASE-RELATED"/>
    <property type="match status" value="1"/>
</dbReference>
<name>A0AAJ7J3P4_9HYME</name>